<feature type="transmembrane region" description="Helical" evidence="1">
    <location>
        <begin position="80"/>
        <end position="98"/>
    </location>
</feature>
<protein>
    <recommendedName>
        <fullName evidence="3">Inner membrane protein YhaI</fullName>
    </recommendedName>
</protein>
<sequence>MNWYLSVIKNYTGFSGRARRKEYWMFALINMIICAVLNVIQAVIGMETPYISIIYSLGILLPSIAVAIRRLHDTERSGWWLLLSLIPIIGTIVIIVFLCQNGTAGANRFGADPKQNEIN</sequence>
<feature type="transmembrane region" description="Helical" evidence="1">
    <location>
        <begin position="23"/>
        <end position="44"/>
    </location>
</feature>
<dbReference type="InterPro" id="IPR008523">
    <property type="entry name" value="DUF805"/>
</dbReference>
<evidence type="ECO:0000313" key="2">
    <source>
        <dbReference type="EMBL" id="SBV69700.1"/>
    </source>
</evidence>
<proteinExistence type="predicted"/>
<feature type="transmembrane region" description="Helical" evidence="1">
    <location>
        <begin position="50"/>
        <end position="68"/>
    </location>
</feature>
<keyword evidence="1" id="KW-1133">Transmembrane helix</keyword>
<dbReference type="Pfam" id="PF05656">
    <property type="entry name" value="DUF805"/>
    <property type="match status" value="1"/>
</dbReference>
<dbReference type="AlphaFoldDB" id="A0A212ISB7"/>
<accession>A0A212ISB7</accession>
<evidence type="ECO:0000256" key="1">
    <source>
        <dbReference type="SAM" id="Phobius"/>
    </source>
</evidence>
<organism evidence="2">
    <name type="scientific">uncultured Citrobacter sp</name>
    <dbReference type="NCBI Taxonomy" id="200446"/>
    <lineage>
        <taxon>Bacteria</taxon>
        <taxon>Pseudomonadati</taxon>
        <taxon>Pseudomonadota</taxon>
        <taxon>Gammaproteobacteria</taxon>
        <taxon>Enterobacterales</taxon>
        <taxon>Enterobacteriaceae</taxon>
        <taxon>Citrobacter</taxon>
        <taxon>environmental samples</taxon>
    </lineage>
</organism>
<evidence type="ECO:0008006" key="3">
    <source>
        <dbReference type="Google" id="ProtNLM"/>
    </source>
</evidence>
<dbReference type="GeneID" id="93035942"/>
<gene>
    <name evidence="2" type="primary">yhaI</name>
    <name evidence="2" type="ORF">KL86CIT2_800012</name>
</gene>
<dbReference type="PANTHER" id="PTHR34980">
    <property type="entry name" value="INNER MEMBRANE PROTEIN-RELATED-RELATED"/>
    <property type="match status" value="1"/>
</dbReference>
<keyword evidence="1" id="KW-0812">Transmembrane</keyword>
<name>A0A212ISB7_9ENTR</name>
<dbReference type="EMBL" id="FLUA01000083">
    <property type="protein sequence ID" value="SBV69700.1"/>
    <property type="molecule type" value="Genomic_DNA"/>
</dbReference>
<dbReference type="PANTHER" id="PTHR34980:SF2">
    <property type="entry name" value="INNER MEMBRANE PROTEIN YHAH-RELATED"/>
    <property type="match status" value="1"/>
</dbReference>
<reference evidence="2" key="1">
    <citation type="submission" date="2016-04" db="EMBL/GenBank/DDBJ databases">
        <authorList>
            <person name="Evans L.H."/>
            <person name="Alamgir A."/>
            <person name="Owens N."/>
            <person name="Weber N.D."/>
            <person name="Virtaneva K."/>
            <person name="Barbian K."/>
            <person name="Babar A."/>
            <person name="Rosenke K."/>
        </authorList>
    </citation>
    <scope>NUCLEOTIDE SEQUENCE</scope>
    <source>
        <strain evidence="2">86-2</strain>
    </source>
</reference>
<dbReference type="GO" id="GO:0005886">
    <property type="term" value="C:plasma membrane"/>
    <property type="evidence" value="ECO:0007669"/>
    <property type="project" value="TreeGrafter"/>
</dbReference>
<keyword evidence="1" id="KW-0472">Membrane</keyword>
<dbReference type="RefSeq" id="WP_044255826.1">
    <property type="nucleotide sequence ID" value="NZ_LT598673.1"/>
</dbReference>